<dbReference type="InterPro" id="IPR004360">
    <property type="entry name" value="Glyas_Fos-R_dOase_dom"/>
</dbReference>
<name>A0ABQ2QPW0_9ACTN</name>
<dbReference type="Pfam" id="PF00903">
    <property type="entry name" value="Glyoxalase"/>
    <property type="match status" value="1"/>
</dbReference>
<dbReference type="EMBL" id="BMQJ01000003">
    <property type="protein sequence ID" value="GGP88178.1"/>
    <property type="molecule type" value="Genomic_DNA"/>
</dbReference>
<dbReference type="PROSITE" id="PS51819">
    <property type="entry name" value="VOC"/>
    <property type="match status" value="1"/>
</dbReference>
<evidence type="ECO:0000313" key="3">
    <source>
        <dbReference type="Proteomes" id="UP000611554"/>
    </source>
</evidence>
<gene>
    <name evidence="2" type="ORF">GCM10010140_17140</name>
</gene>
<dbReference type="Gene3D" id="3.30.720.110">
    <property type="match status" value="1"/>
</dbReference>
<dbReference type="InterPro" id="IPR037523">
    <property type="entry name" value="VOC_core"/>
</dbReference>
<evidence type="ECO:0000259" key="1">
    <source>
        <dbReference type="PROSITE" id="PS51819"/>
    </source>
</evidence>
<sequence length="156" mass="16083">MGLTGPPGGDKLGVKAAHVPSGSMEAGMSTPRVVPFLRYEDAPAAVAWLGEVFGFRPLAAPPGGGGPGHTRLALGDAVVVLAPVRDSEPYLRSALDLPAVSQGVFVVVDDLDAHYERAAGRGAEIVTEIEATPDGARAYLAFDLEGQLWAFGDGFA</sequence>
<dbReference type="InterPro" id="IPR029068">
    <property type="entry name" value="Glyas_Bleomycin-R_OHBP_Dase"/>
</dbReference>
<accession>A0ABQ2QPW0</accession>
<comment type="caution">
    <text evidence="2">The sequence shown here is derived from an EMBL/GenBank/DDBJ whole genome shotgun (WGS) entry which is preliminary data.</text>
</comment>
<dbReference type="Proteomes" id="UP000611554">
    <property type="component" value="Unassembled WGS sequence"/>
</dbReference>
<keyword evidence="3" id="KW-1185">Reference proteome</keyword>
<dbReference type="Gene3D" id="3.30.720.120">
    <property type="match status" value="1"/>
</dbReference>
<feature type="domain" description="VOC" evidence="1">
    <location>
        <begin position="29"/>
        <end position="154"/>
    </location>
</feature>
<proteinExistence type="predicted"/>
<organism evidence="2 3">
    <name type="scientific">Streptosporangium pseudovulgare</name>
    <dbReference type="NCBI Taxonomy" id="35765"/>
    <lineage>
        <taxon>Bacteria</taxon>
        <taxon>Bacillati</taxon>
        <taxon>Actinomycetota</taxon>
        <taxon>Actinomycetes</taxon>
        <taxon>Streptosporangiales</taxon>
        <taxon>Streptosporangiaceae</taxon>
        <taxon>Streptosporangium</taxon>
    </lineage>
</organism>
<reference evidence="3" key="1">
    <citation type="journal article" date="2019" name="Int. J. Syst. Evol. Microbiol.">
        <title>The Global Catalogue of Microorganisms (GCM) 10K type strain sequencing project: providing services to taxonomists for standard genome sequencing and annotation.</title>
        <authorList>
            <consortium name="The Broad Institute Genomics Platform"/>
            <consortium name="The Broad Institute Genome Sequencing Center for Infectious Disease"/>
            <person name="Wu L."/>
            <person name="Ma J."/>
        </authorList>
    </citation>
    <scope>NUCLEOTIDE SEQUENCE [LARGE SCALE GENOMIC DNA]</scope>
    <source>
        <strain evidence="3">JCM 3115</strain>
    </source>
</reference>
<evidence type="ECO:0000313" key="2">
    <source>
        <dbReference type="EMBL" id="GGP88178.1"/>
    </source>
</evidence>
<protein>
    <submittedName>
        <fullName evidence="2">Glyoxalase</fullName>
    </submittedName>
</protein>
<dbReference type="SUPFAM" id="SSF54593">
    <property type="entry name" value="Glyoxalase/Bleomycin resistance protein/Dihydroxybiphenyl dioxygenase"/>
    <property type="match status" value="1"/>
</dbReference>